<proteinExistence type="predicted"/>
<dbReference type="Proteomes" id="UP000494125">
    <property type="component" value="Unassembled WGS sequence"/>
</dbReference>
<organism evidence="1 2">
    <name type="scientific">Burkholderia diffusa</name>
    <dbReference type="NCBI Taxonomy" id="488732"/>
    <lineage>
        <taxon>Bacteria</taxon>
        <taxon>Pseudomonadati</taxon>
        <taxon>Pseudomonadota</taxon>
        <taxon>Betaproteobacteria</taxon>
        <taxon>Burkholderiales</taxon>
        <taxon>Burkholderiaceae</taxon>
        <taxon>Burkholderia</taxon>
        <taxon>Burkholderia cepacia complex</taxon>
    </lineage>
</organism>
<keyword evidence="2" id="KW-1185">Reference proteome</keyword>
<name>A0A6P2GPX0_9BURK</name>
<sequence>MPGYTPFLKFKQNEISAMAEFANARDDDVIPFFDVPRPKDMSAVDILDRLRIGVKQIEKQWSKSSFYIDNFDLDDSIQLNGAPQYQYILDAVKHLNAIPVVALNRDASHNGAALSFAKNSGRELAIRLTQEDIESYKLTKPSIDALWLQIENIEPQEIHLIVDFRVISSDLEKLKGVALNFITAFSGDFFVNKIVFAGSSIPPVITSILSTNSSVSIERQEWHLWKRIEGLLPESVAPKCGFGDYGLVSPDYSDLELEVWLVQGVAAPKVFYTYDTKHFVVRGGAFKTHPSGYGQYFDIADALVAKPFFRSFTYSFGEEYIFERSVLAPVRAKRGGSPSSWLKAALVTHITFVVDSL</sequence>
<protein>
    <recommendedName>
        <fullName evidence="3">Beta protein</fullName>
    </recommendedName>
</protein>
<evidence type="ECO:0000313" key="1">
    <source>
        <dbReference type="EMBL" id="VWB06366.1"/>
    </source>
</evidence>
<gene>
    <name evidence="1" type="ORF">BDI24065_00103</name>
</gene>
<dbReference type="InterPro" id="IPR025683">
    <property type="entry name" value="Protein_beta"/>
</dbReference>
<dbReference type="RefSeq" id="WP_151049603.1">
    <property type="nucleotide sequence ID" value="NZ_CABVPN010000001.1"/>
</dbReference>
<dbReference type="AlphaFoldDB" id="A0A6P2GPX0"/>
<accession>A0A6P2GPX0</accession>
<reference evidence="1 2" key="1">
    <citation type="submission" date="2019-09" db="EMBL/GenBank/DDBJ databases">
        <authorList>
            <person name="Depoorter E."/>
        </authorList>
    </citation>
    <scope>NUCLEOTIDE SEQUENCE [LARGE SCALE GENOMIC DNA]</scope>
    <source>
        <strain evidence="1">LMG 24065</strain>
    </source>
</reference>
<dbReference type="Pfam" id="PF14350">
    <property type="entry name" value="Beta_protein"/>
    <property type="match status" value="1"/>
</dbReference>
<dbReference type="EMBL" id="CABVPN010000001">
    <property type="protein sequence ID" value="VWB06366.1"/>
    <property type="molecule type" value="Genomic_DNA"/>
</dbReference>
<dbReference type="GeneID" id="93025172"/>
<evidence type="ECO:0008006" key="3">
    <source>
        <dbReference type="Google" id="ProtNLM"/>
    </source>
</evidence>
<evidence type="ECO:0000313" key="2">
    <source>
        <dbReference type="Proteomes" id="UP000494125"/>
    </source>
</evidence>